<reference evidence="3 4" key="1">
    <citation type="submission" date="2020-08" db="EMBL/GenBank/DDBJ databases">
        <title>Functional genomics of gut bacteria from endangered species of beetles.</title>
        <authorList>
            <person name="Carlos-Shanley C."/>
        </authorList>
    </citation>
    <scope>NUCLEOTIDE SEQUENCE [LARGE SCALE GENOMIC DNA]</scope>
    <source>
        <strain evidence="3 4">S00198</strain>
    </source>
</reference>
<protein>
    <submittedName>
        <fullName evidence="3">Pimeloyl-ACP methyl ester carboxylesterase</fullName>
    </submittedName>
</protein>
<evidence type="ECO:0000256" key="1">
    <source>
        <dbReference type="SAM" id="SignalP"/>
    </source>
</evidence>
<evidence type="ECO:0000259" key="2">
    <source>
        <dbReference type="Pfam" id="PF12697"/>
    </source>
</evidence>
<dbReference type="GO" id="GO:0052689">
    <property type="term" value="F:carboxylic ester hydrolase activity"/>
    <property type="evidence" value="ECO:0007669"/>
    <property type="project" value="TreeGrafter"/>
</dbReference>
<dbReference type="SUPFAM" id="SSF53474">
    <property type="entry name" value="alpha/beta-Hydrolases"/>
    <property type="match status" value="1"/>
</dbReference>
<dbReference type="Proteomes" id="UP000575083">
    <property type="component" value="Unassembled WGS sequence"/>
</dbReference>
<keyword evidence="1" id="KW-0732">Signal</keyword>
<feature type="domain" description="AB hydrolase-1" evidence="2">
    <location>
        <begin position="54"/>
        <end position="298"/>
    </location>
</feature>
<feature type="signal peptide" evidence="1">
    <location>
        <begin position="1"/>
        <end position="16"/>
    </location>
</feature>
<dbReference type="Gene3D" id="3.40.50.1820">
    <property type="entry name" value="alpha/beta hydrolase"/>
    <property type="match status" value="1"/>
</dbReference>
<gene>
    <name evidence="3" type="ORF">HNP48_004956</name>
</gene>
<accession>A0A7X0UBE0</accession>
<comment type="caution">
    <text evidence="3">The sequence shown here is derived from an EMBL/GenBank/DDBJ whole genome shotgun (WGS) entry which is preliminary data.</text>
</comment>
<keyword evidence="4" id="KW-1185">Reference proteome</keyword>
<dbReference type="EMBL" id="JACHLK010000011">
    <property type="protein sequence ID" value="MBB6562247.1"/>
    <property type="molecule type" value="Genomic_DNA"/>
</dbReference>
<feature type="chain" id="PRO_5030680837" evidence="1">
    <location>
        <begin position="17"/>
        <end position="334"/>
    </location>
</feature>
<dbReference type="Pfam" id="PF12697">
    <property type="entry name" value="Abhydrolase_6"/>
    <property type="match status" value="1"/>
</dbReference>
<dbReference type="RefSeq" id="WP_184862054.1">
    <property type="nucleotide sequence ID" value="NZ_JACHLK010000011.1"/>
</dbReference>
<dbReference type="InterPro" id="IPR029058">
    <property type="entry name" value="AB_hydrolase_fold"/>
</dbReference>
<dbReference type="PANTHER" id="PTHR43265:SF1">
    <property type="entry name" value="ESTERASE ESTD"/>
    <property type="match status" value="1"/>
</dbReference>
<evidence type="ECO:0000313" key="3">
    <source>
        <dbReference type="EMBL" id="MBB6562247.1"/>
    </source>
</evidence>
<dbReference type="AlphaFoldDB" id="A0A7X0UBE0"/>
<sequence>MKAFLFGLVVSAAALAAVAQPAAGPRDQPIEARGPLGPLKGSLLAPAKAGAPVVLIVPGSGPTDRNGNNPLGVNAATYRLLAQDLAAKGIATVRIDKRGMFESSKAVADANAVTIPDYVADVRSWVGAIRRSTGVPCVWVLGHSEGGLVALAAAQAGSGSGSEVQGICGLVLAAAPGRPLGQVLRDQLRANPANAPILDQALAAITRLEGGARVDPASLHPALHPLFNEAVQGFLISAFAQDPAQLIAATKLPVLVLQGERDLQVPAQDARLLAKAQPAAQLALLPDTNHVLKAVPTDDAAANMATYANPGQPLAPGVVDAVVRFVTVPGKARP</sequence>
<proteinExistence type="predicted"/>
<dbReference type="InterPro" id="IPR053145">
    <property type="entry name" value="AB_hydrolase_Est10"/>
</dbReference>
<evidence type="ECO:0000313" key="4">
    <source>
        <dbReference type="Proteomes" id="UP000575083"/>
    </source>
</evidence>
<dbReference type="InterPro" id="IPR000073">
    <property type="entry name" value="AB_hydrolase_1"/>
</dbReference>
<name>A0A7X0UBE0_9BURK</name>
<organism evidence="3 4">
    <name type="scientific">Acidovorax soli</name>
    <dbReference type="NCBI Taxonomy" id="592050"/>
    <lineage>
        <taxon>Bacteria</taxon>
        <taxon>Pseudomonadati</taxon>
        <taxon>Pseudomonadota</taxon>
        <taxon>Betaproteobacteria</taxon>
        <taxon>Burkholderiales</taxon>
        <taxon>Comamonadaceae</taxon>
        <taxon>Acidovorax</taxon>
    </lineage>
</organism>
<dbReference type="PANTHER" id="PTHR43265">
    <property type="entry name" value="ESTERASE ESTD"/>
    <property type="match status" value="1"/>
</dbReference>